<reference evidence="2" key="2">
    <citation type="submission" date="2013-07" db="EMBL/GenBank/DDBJ databases">
        <authorList>
            <consortium name="The Broad Institute Genome Sequencing Platform"/>
            <person name="Cuomo C."/>
            <person name="Litvintseva A."/>
            <person name="Chen Y."/>
            <person name="Heitman J."/>
            <person name="Sun S."/>
            <person name="Springer D."/>
            <person name="Dromer F."/>
            <person name="Young S.K."/>
            <person name="Zeng Q."/>
            <person name="Gargeya S."/>
            <person name="Fitzgerald M."/>
            <person name="Abouelleil A."/>
            <person name="Alvarado L."/>
            <person name="Berlin A.M."/>
            <person name="Chapman S.B."/>
            <person name="Dewar J."/>
            <person name="Goldberg J."/>
            <person name="Griggs A."/>
            <person name="Gujja S."/>
            <person name="Hansen M."/>
            <person name="Howarth C."/>
            <person name="Imamovic A."/>
            <person name="Larimer J."/>
            <person name="McCowan C."/>
            <person name="Murphy C."/>
            <person name="Pearson M."/>
            <person name="Priest M."/>
            <person name="Roberts A."/>
            <person name="Saif S."/>
            <person name="Shea T."/>
            <person name="Sykes S."/>
            <person name="Wortman J."/>
            <person name="Nusbaum C."/>
            <person name="Birren B."/>
        </authorList>
    </citation>
    <scope>NUCLEOTIDE SEQUENCE</scope>
    <source>
        <strain evidence="2">CBS 10117</strain>
    </source>
</reference>
<gene>
    <name evidence="1" type="ORF">I303_05118</name>
    <name evidence="2" type="ORF">I303_105441</name>
</gene>
<dbReference type="STRING" id="1296121.A0A1A6A2H7"/>
<dbReference type="InterPro" id="IPR052058">
    <property type="entry name" value="Alcohol_O-acetyltransferase"/>
</dbReference>
<keyword evidence="3" id="KW-1185">Reference proteome</keyword>
<accession>A0A1A6A2H7</accession>
<dbReference type="AlphaFoldDB" id="A0A1A6A2H7"/>
<dbReference type="RefSeq" id="XP_018262103.1">
    <property type="nucleotide sequence ID" value="XM_018408412.1"/>
</dbReference>
<dbReference type="SUPFAM" id="SSF52777">
    <property type="entry name" value="CoA-dependent acyltransferases"/>
    <property type="match status" value="1"/>
</dbReference>
<evidence type="ECO:0000313" key="1">
    <source>
        <dbReference type="EMBL" id="OBR84261.1"/>
    </source>
</evidence>
<evidence type="ECO:0000313" key="3">
    <source>
        <dbReference type="Proteomes" id="UP000078595"/>
    </source>
</evidence>
<dbReference type="EMBL" id="KI894032">
    <property type="protein sequence ID" value="OBR84261.1"/>
    <property type="molecule type" value="Genomic_DNA"/>
</dbReference>
<dbReference type="Proteomes" id="UP000078595">
    <property type="component" value="Chromosome 6"/>
</dbReference>
<dbReference type="PANTHER" id="PTHR28037:SF1">
    <property type="entry name" value="ALCOHOL O-ACETYLTRANSFERASE 1-RELATED"/>
    <property type="match status" value="1"/>
</dbReference>
<evidence type="ECO:0008006" key="4">
    <source>
        <dbReference type="Google" id="ProtNLM"/>
    </source>
</evidence>
<dbReference type="EMBL" id="CP144535">
    <property type="protein sequence ID" value="WWC62843.1"/>
    <property type="molecule type" value="Genomic_DNA"/>
</dbReference>
<dbReference type="OrthoDB" id="2150604at2759"/>
<evidence type="ECO:0000313" key="2">
    <source>
        <dbReference type="EMBL" id="WWC62843.1"/>
    </source>
</evidence>
<organism evidence="1">
    <name type="scientific">Kwoniella dejecticola CBS 10117</name>
    <dbReference type="NCBI Taxonomy" id="1296121"/>
    <lineage>
        <taxon>Eukaryota</taxon>
        <taxon>Fungi</taxon>
        <taxon>Dikarya</taxon>
        <taxon>Basidiomycota</taxon>
        <taxon>Agaricomycotina</taxon>
        <taxon>Tremellomycetes</taxon>
        <taxon>Tremellales</taxon>
        <taxon>Cryptococcaceae</taxon>
        <taxon>Kwoniella</taxon>
    </lineage>
</organism>
<reference evidence="2" key="3">
    <citation type="submission" date="2024-02" db="EMBL/GenBank/DDBJ databases">
        <title>Comparative genomics of Cryptococcus and Kwoniella reveals pathogenesis evolution and contrasting modes of karyotype evolution via chromosome fusion or intercentromeric recombination.</title>
        <authorList>
            <person name="Coelho M.A."/>
            <person name="David-Palma M."/>
            <person name="Shea T."/>
            <person name="Bowers K."/>
            <person name="McGinley-Smith S."/>
            <person name="Mohammad A.W."/>
            <person name="Gnirke A."/>
            <person name="Yurkov A.M."/>
            <person name="Nowrousian M."/>
            <person name="Sun S."/>
            <person name="Cuomo C.A."/>
            <person name="Heitman J."/>
        </authorList>
    </citation>
    <scope>NUCLEOTIDE SEQUENCE</scope>
    <source>
        <strain evidence="2">CBS 10117</strain>
    </source>
</reference>
<dbReference type="VEuPathDB" id="FungiDB:I303_05118"/>
<dbReference type="GeneID" id="28968817"/>
<sequence length="488" mass="55643">MTVEQNPKRYLSLYERYSVSRRNIGFPSVIFFIVSYPTSSSLPSDAFLEDRIRKLQERLPLLNAEIRDYNTSKPYFAVRDEIRDPRDILFQTKYEPESSRQSEMEDIFIKEPLRLITKEDFYSGPSWQVRKHVHRSQNPAQAESSRAYLTLSIDHAFSDGQGSLSILRYLLAGDDETCQSIPHEPLERVTRYEDTINIKPSMRYLLPIIFDKLLVPKLPSFLQYYLRSAPTWPSSMIKNKSAEALPRQLLLFLPTELIDSLKYTAKQNGVKTLHGVLKAALLTSIWAIYGPTLIPFKVKGATPRSDRNSMELGHPICTGNYVSFPKIEITLEGKDNFWNVAKQCSDKLSAPETVRQGRMDIGTLAYIPEPEKEKTNPQFPTGWESFLSDQINSDSPFGDALNLSNLGKVDLPPRADDMVWGQRASPFAGAITCNVMSHKAGFRMIITWLEDSAVKEDEVLRLEKVFVGMLQRLIEAQEDTTLEALSRT</sequence>
<protein>
    <recommendedName>
        <fullName evidence="4">Alcohol acetyltransferase</fullName>
    </recommendedName>
</protein>
<dbReference type="KEGG" id="kdj:28968817"/>
<dbReference type="PANTHER" id="PTHR28037">
    <property type="entry name" value="ALCOHOL O-ACETYLTRANSFERASE 1-RELATED"/>
    <property type="match status" value="1"/>
</dbReference>
<name>A0A1A6A2H7_9TREE</name>
<proteinExistence type="predicted"/>
<reference evidence="1" key="1">
    <citation type="submission" date="2013-07" db="EMBL/GenBank/DDBJ databases">
        <title>The Genome Sequence of Cryptococcus dejecticola CBS10117.</title>
        <authorList>
            <consortium name="The Broad Institute Genome Sequencing Platform"/>
            <person name="Cuomo C."/>
            <person name="Litvintseva A."/>
            <person name="Chen Y."/>
            <person name="Heitman J."/>
            <person name="Sun S."/>
            <person name="Springer D."/>
            <person name="Dromer F."/>
            <person name="Young S.K."/>
            <person name="Zeng Q."/>
            <person name="Gargeya S."/>
            <person name="Fitzgerald M."/>
            <person name="Abouelleil A."/>
            <person name="Alvarado L."/>
            <person name="Berlin A.M."/>
            <person name="Chapman S.B."/>
            <person name="Dewar J."/>
            <person name="Goldberg J."/>
            <person name="Griggs A."/>
            <person name="Gujja S."/>
            <person name="Hansen M."/>
            <person name="Howarth C."/>
            <person name="Imamovic A."/>
            <person name="Larimer J."/>
            <person name="McCowan C."/>
            <person name="Murphy C."/>
            <person name="Pearson M."/>
            <person name="Priest M."/>
            <person name="Roberts A."/>
            <person name="Saif S."/>
            <person name="Shea T."/>
            <person name="Sykes S."/>
            <person name="Wortman J."/>
            <person name="Nusbaum C."/>
            <person name="Birren B."/>
        </authorList>
    </citation>
    <scope>NUCLEOTIDE SEQUENCE [LARGE SCALE GENOMIC DNA]</scope>
    <source>
        <strain evidence="1">CBS 10117</strain>
    </source>
</reference>